<dbReference type="Gene3D" id="1.25.10.10">
    <property type="entry name" value="Leucine-rich Repeat Variant"/>
    <property type="match status" value="2"/>
</dbReference>
<dbReference type="Proteomes" id="UP001215712">
    <property type="component" value="Unassembled WGS sequence"/>
</dbReference>
<evidence type="ECO:0000259" key="1">
    <source>
        <dbReference type="Pfam" id="PF23238"/>
    </source>
</evidence>
<feature type="domain" description="DUF7068" evidence="1">
    <location>
        <begin position="55"/>
        <end position="95"/>
    </location>
</feature>
<gene>
    <name evidence="2" type="ORF">N7493_004361</name>
</gene>
<organism evidence="2 3">
    <name type="scientific">Penicillium malachiteum</name>
    <dbReference type="NCBI Taxonomy" id="1324776"/>
    <lineage>
        <taxon>Eukaryota</taxon>
        <taxon>Fungi</taxon>
        <taxon>Dikarya</taxon>
        <taxon>Ascomycota</taxon>
        <taxon>Pezizomycotina</taxon>
        <taxon>Eurotiomycetes</taxon>
        <taxon>Eurotiomycetidae</taxon>
        <taxon>Eurotiales</taxon>
        <taxon>Aspergillaceae</taxon>
        <taxon>Penicillium</taxon>
    </lineage>
</organism>
<dbReference type="InterPro" id="IPR016024">
    <property type="entry name" value="ARM-type_fold"/>
</dbReference>
<evidence type="ECO:0000313" key="3">
    <source>
        <dbReference type="Proteomes" id="UP001215712"/>
    </source>
</evidence>
<dbReference type="Pfam" id="PF12765">
    <property type="entry name" value="Cohesin_HEAT"/>
    <property type="match status" value="1"/>
</dbReference>
<dbReference type="Pfam" id="PF23238">
    <property type="entry name" value="DUF7068"/>
    <property type="match status" value="1"/>
</dbReference>
<dbReference type="InterPro" id="IPR055496">
    <property type="entry name" value="DUF7068"/>
</dbReference>
<reference evidence="2" key="2">
    <citation type="submission" date="2023-01" db="EMBL/GenBank/DDBJ databases">
        <authorList>
            <person name="Petersen C."/>
        </authorList>
    </citation>
    <scope>NUCLEOTIDE SEQUENCE</scope>
    <source>
        <strain evidence="2">IBT 17514</strain>
    </source>
</reference>
<reference evidence="2" key="1">
    <citation type="journal article" date="2023" name="IMA Fungus">
        <title>Comparative genomic study of the Penicillium genus elucidates a diverse pangenome and 15 lateral gene transfer events.</title>
        <authorList>
            <person name="Petersen C."/>
            <person name="Sorensen T."/>
            <person name="Nielsen M.R."/>
            <person name="Sondergaard T.E."/>
            <person name="Sorensen J.L."/>
            <person name="Fitzpatrick D.A."/>
            <person name="Frisvad J.C."/>
            <person name="Nielsen K.L."/>
        </authorList>
    </citation>
    <scope>NUCLEOTIDE SEQUENCE</scope>
    <source>
        <strain evidence="2">IBT 17514</strain>
    </source>
</reference>
<dbReference type="PANTHER" id="PTHR46312">
    <property type="entry name" value="NACHT DOMAIN-CONTAINING PROTEIN"/>
    <property type="match status" value="1"/>
</dbReference>
<evidence type="ECO:0000313" key="2">
    <source>
        <dbReference type="EMBL" id="KAJ5728031.1"/>
    </source>
</evidence>
<comment type="caution">
    <text evidence="2">The sequence shown here is derived from an EMBL/GenBank/DDBJ whole genome shotgun (WGS) entry which is preliminary data.</text>
</comment>
<dbReference type="AlphaFoldDB" id="A0AAD6HNI0"/>
<dbReference type="InterPro" id="IPR026003">
    <property type="entry name" value="Cohesin_HEAT"/>
</dbReference>
<accession>A0AAD6HNI0</accession>
<dbReference type="SUPFAM" id="SSF48371">
    <property type="entry name" value="ARM repeat"/>
    <property type="match status" value="1"/>
</dbReference>
<sequence length="908" mass="103465">MDLLCQPNVIITSRPNAALPASVKGIDLELETIGFYPDQVKAYLEADPRTKESAVEIQTFLNTHWLMQGLMRIPIQLDALCYTWEDFSGGDVPDTMTRIYNAIEAKLWKKDVVRLGKMNEGEAKQALPNEIVHKTQPETEFLERLAFNGLCNDVINFTSEHRDRLVGKFSLSSTVNDVMSILSFPRSSESSRHEDRSYHFFHLTFQEYFAARYIAQHWIDNKPLEYLFGSEQELPSDPIKFFQQNKYSPRYDVFWRFVAGFLSTKFNKIADFFHEIEKAPLDLLGPIHQRLIMHCLVEVPRESELSCRKELERGLAKWLLFEYEINQSVSLAKEIEFPLQALHDAFCEGSDAMKLMAISRLCGREEIPASFLERGFLWLESDDYDFRKSAVHLLSLRPALSEGVIERMAAKLKNDEPDIPSTVVDVLINRKNLPEQILEKIVSSVEDNRGMNQKTAFKILANQRAFSAEISKSIRLWQKSEDRMIRMGALVISISQDEVSPEVLENMASLMEDEDEALRAATLECLGALRFFPDIVLEGIAARLEDESLSVRLAALKALHGQKKLPEEILNTITNGLDNEDIEIRHQTLGAFLGRSDLSIEVLRGLCSRIENDDSDTNKYFASWTLADQLTDEITLRLARGLENGELVVRKIIMNTLRACQLLPEKAIESIAARMKDPDRGIRGSALLCLTCQQTLPDYLLEDMTMELYEENENFREAAIQYVGKKPRKSLSAEVLNCAYAMLKEKESYQRRCAVQCLGMQKFLPKPYLYGIVARLQDDDQDVRETAIDALDDRVLSEDILNQIVTFLDSENLKTQLTVEAVLRKRKGLYQDLLNSRHAETLYQALLRSSFTEHVTWTINDGVSCVTLGEDVRKVFISNPNDYLNGILKARQASYPSMGSGPQNAILS</sequence>
<dbReference type="InterPro" id="IPR011989">
    <property type="entry name" value="ARM-like"/>
</dbReference>
<keyword evidence="3" id="KW-1185">Reference proteome</keyword>
<dbReference type="EMBL" id="JAQJAN010000005">
    <property type="protein sequence ID" value="KAJ5728031.1"/>
    <property type="molecule type" value="Genomic_DNA"/>
</dbReference>
<dbReference type="PANTHER" id="PTHR46312:SF2">
    <property type="entry name" value="NUCLEOTIDE-BINDING OLIGOMERIZATION DOMAIN-CONTAINING PROTEIN 2-LIKE"/>
    <property type="match status" value="1"/>
</dbReference>
<protein>
    <submittedName>
        <fullName evidence="2">Nacht nucleoside triphosphatase</fullName>
    </submittedName>
</protein>
<name>A0AAD6HNI0_9EURO</name>
<proteinExistence type="predicted"/>